<dbReference type="RefSeq" id="WP_265266006.1">
    <property type="nucleotide sequence ID" value="NZ_JAIHOM010000110.1"/>
</dbReference>
<keyword evidence="3" id="KW-1185">Reference proteome</keyword>
<organism evidence="2 3">
    <name type="scientific">Spirulina subsalsa FACHB-351</name>
    <dbReference type="NCBI Taxonomy" id="234711"/>
    <lineage>
        <taxon>Bacteria</taxon>
        <taxon>Bacillati</taxon>
        <taxon>Cyanobacteriota</taxon>
        <taxon>Cyanophyceae</taxon>
        <taxon>Spirulinales</taxon>
        <taxon>Spirulinaceae</taxon>
        <taxon>Spirulina</taxon>
    </lineage>
</organism>
<reference evidence="2 3" key="1">
    <citation type="submission" date="2021-08" db="EMBL/GenBank/DDBJ databases">
        <title>Draft genome sequence of Spirulina subsalsa with high tolerance to salinity and hype-accumulation of phycocyanin.</title>
        <authorList>
            <person name="Pei H."/>
            <person name="Jiang L."/>
        </authorList>
    </citation>
    <scope>NUCLEOTIDE SEQUENCE [LARGE SCALE GENOMIC DNA]</scope>
    <source>
        <strain evidence="2 3">FACHB-351</strain>
    </source>
</reference>
<accession>A0ABT3LAU8</accession>
<name>A0ABT3LAU8_9CYAN</name>
<gene>
    <name evidence="2" type="ORF">K4A83_17795</name>
</gene>
<sequence length="335" mass="37077">MKILVYCPLFYPSVGGVEIITHLLAQEWTKLGQEVIVLCQTPNKDPDEFPFPVLRNPSLKKVRELTGWCDVFFQTCVSLKGVWLPLLMGKPLAISHQTWYREPGHPLSLPSALKLAVTRFATNISVSEAIAKHLPAPSTVIPNAYWDNIFRLSPTPRHRELIFVGRLVSDKGVDLLIKALQQLKTQGLTPHLTLIGDGPEEPLLRQQVAEYNLTPQVDFKGLQPPATIAQLLNQHQILVIPSRWQEPFGIVALEGIACGCVVVASQGGGLPEAIGPCGITFPNQNLEQLTTILHDLLTNPQQLAIYKANAIPHLQKHQPQTIAQAYLNLLQTVLL</sequence>
<dbReference type="EMBL" id="JAIHOM010000110">
    <property type="protein sequence ID" value="MCW6038110.1"/>
    <property type="molecule type" value="Genomic_DNA"/>
</dbReference>
<dbReference type="Proteomes" id="UP001526426">
    <property type="component" value="Unassembled WGS sequence"/>
</dbReference>
<protein>
    <submittedName>
        <fullName evidence="2">Glycosyltransferase</fullName>
    </submittedName>
</protein>
<evidence type="ECO:0000259" key="1">
    <source>
        <dbReference type="Pfam" id="PF00534"/>
    </source>
</evidence>
<dbReference type="CDD" id="cd03801">
    <property type="entry name" value="GT4_PimA-like"/>
    <property type="match status" value="1"/>
</dbReference>
<dbReference type="Pfam" id="PF00534">
    <property type="entry name" value="Glycos_transf_1"/>
    <property type="match status" value="1"/>
</dbReference>
<dbReference type="PANTHER" id="PTHR45947">
    <property type="entry name" value="SULFOQUINOVOSYL TRANSFERASE SQD2"/>
    <property type="match status" value="1"/>
</dbReference>
<dbReference type="SUPFAM" id="SSF53756">
    <property type="entry name" value="UDP-Glycosyltransferase/glycogen phosphorylase"/>
    <property type="match status" value="1"/>
</dbReference>
<evidence type="ECO:0000313" key="3">
    <source>
        <dbReference type="Proteomes" id="UP001526426"/>
    </source>
</evidence>
<comment type="caution">
    <text evidence="2">The sequence shown here is derived from an EMBL/GenBank/DDBJ whole genome shotgun (WGS) entry which is preliminary data.</text>
</comment>
<evidence type="ECO:0000313" key="2">
    <source>
        <dbReference type="EMBL" id="MCW6038110.1"/>
    </source>
</evidence>
<feature type="domain" description="Glycosyl transferase family 1" evidence="1">
    <location>
        <begin position="158"/>
        <end position="310"/>
    </location>
</feature>
<proteinExistence type="predicted"/>
<dbReference type="PANTHER" id="PTHR45947:SF3">
    <property type="entry name" value="SULFOQUINOVOSYL TRANSFERASE SQD2"/>
    <property type="match status" value="1"/>
</dbReference>
<dbReference type="InterPro" id="IPR050194">
    <property type="entry name" value="Glycosyltransferase_grp1"/>
</dbReference>
<dbReference type="Gene3D" id="3.40.50.2000">
    <property type="entry name" value="Glycogen Phosphorylase B"/>
    <property type="match status" value="2"/>
</dbReference>
<dbReference type="InterPro" id="IPR001296">
    <property type="entry name" value="Glyco_trans_1"/>
</dbReference>